<reference evidence="2" key="1">
    <citation type="submission" date="2016-11" db="UniProtKB">
        <authorList>
            <consortium name="WormBaseParasite"/>
        </authorList>
    </citation>
    <scope>IDENTIFICATION</scope>
    <source>
        <strain evidence="2">KR3021</strain>
    </source>
</reference>
<accession>A0AC35U7T4</accession>
<organism evidence="1 2">
    <name type="scientific">Rhabditophanes sp. KR3021</name>
    <dbReference type="NCBI Taxonomy" id="114890"/>
    <lineage>
        <taxon>Eukaryota</taxon>
        <taxon>Metazoa</taxon>
        <taxon>Ecdysozoa</taxon>
        <taxon>Nematoda</taxon>
        <taxon>Chromadorea</taxon>
        <taxon>Rhabditida</taxon>
        <taxon>Tylenchina</taxon>
        <taxon>Panagrolaimomorpha</taxon>
        <taxon>Strongyloidoidea</taxon>
        <taxon>Alloionematidae</taxon>
        <taxon>Rhabditophanes</taxon>
    </lineage>
</organism>
<protein>
    <submittedName>
        <fullName evidence="2">Receptor protein-tyrosine kinase</fullName>
    </submittedName>
</protein>
<proteinExistence type="predicted"/>
<sequence>MQGKTITVDVSRAKSNKHVVSLCAKSLGNGIYLLDKFEDLKSLTDRQLIQEYIGDPFLMSDQLKFDFRIYAVVKSLNPLSIYVAREGMVRFCTEKYKKPVSNKELNLFAHLTNYSLNKSSNAYKHSTSLKDQIKGSKRLLSTVFHQMDKRGMNTRKLWHKIKIIIVKTVIAMLPEIMLNYEQAFHDIPGPNCFQIMGFDVMVQGDGTPILLEVNSAPSLTIEHSISDDAVPVRSIVDEVIKVPLVRDCLLLAMNQLENEYHSRTDIGTANSIESSKTSTSNTLSGVFKNKSASHSDDIILELKARERKPHLSCQDLETNVSTCQMKCQTQLSPEACLQGCRAVSDLFLNSLQQLIDKASVDTNVDVNQGILTKFVFEESWTSLLQDISVIPISFYAQHKSSALDSGWKWTELPLSSFKSPNWITSTEITIPFEQTTSIQLRLSLTWRNTTITSRTFTRHLPDQPLIGTLAPQLSSTLQIDYSSFVACWEISRVVDKEYAVTLTDLDDKLISEDKVTGTCYIFKNLPRSNCCKAKVTLISNETIHFKELEFHINLMTLLEEDEMNLDEDTEKLIFSNGTYLFYVNDLNDYIMLNEPIRLNFKADGDALISSLVNLDDKKILIGMSDGSIFEYEIEQKPKAVFKRDIDESLNTTTTEMMSSSTFSTDSTISPPVTFKRLRDSDGSIISYLAIDPVQKFFYAILNSNTIIRCHLSEGCSKSTTTLTATLPYQINQIEIDYFNGFIYLVNNNKEIFQMSLFPFESKEVYQLNGIKKIELNKKKVQAISLSMINQTLLAITDPGIFIESNLINNNLTNLRQNLKLNDVYKEVTKFDLSKDRLFWISSNCGASHPWSSCLLSEEKDATGENVHLNKYLYAGKIVSFAFMKEYHLPKVLPSPNKVGLSMSDIEGKVTWTGIKSLNYQNQDNSWRNIEYKVSLTPNDNMMMNHNVKSLPFNETYITLPVKSSTQYIASVKVCLTSTDICSTNIKTVDTTFDNIEFGNNKNNILIYSYKKNSNENLTINDLLGNELSPSAVGDYYPKIPLNDDMVLAFENSTKIIYYAKDNSISFTRSHFEEPSFRFMDFITVNHILLLPKRALIVLGSSYTISAYRLTSTFAHSIYSCTSRECGEVAGIGGDEDTGDIFYLTHNINGTSSLYKFSSETKESNFIAESKKFPPIKQLLIFQSKIIFVTKFGHVGSCDQTLDNVNINWSLKDVLFLVPLQILKETDNNELFALPDNTIKFESDIEFGTNERTELSWKMNPSIPYNGVVYKIQLFRDSFVGDRTVEISLNSTLKIPQHVLDKWGSRQKFDVMIDAITPWTWATINKTGILAPTKAPSAPRKLQIFATQQTTVDGPRAVVDLFWEEPEEMNGELLFYQVNCSNTEMGWAKVELINVRKPRTFSLVAKSGKIDCVVGASNEVGIFGRSSDTISIDSSELKPLVKLYAIDSIGTLMALTNWSSSVSGPLRNKKNGPSYQTIPSYQVASSPLRRKRQVEPAYQLMSFIGQDLYAVRREPDNQQLSIVLLDQNEINLIIHKVVVNGDFSTIDAITSDWIANRLLIVANHQVMQISLELFTSLSVVTPRKLFSLSSASQEAKQLLFDPFSNTGYLLTKNGSLFSLDIKEGTEQNLALSIDCLRSQTVTSAMTEFLWNRPTSPLIYALTWNGLITIDPKSKDCNDIDIDWSKFTEKGLKSISSFSIADKLFVFVTSSQLSIYDRNSVSATPIAIQNPPLKQILVVSQSAQPSPERSCFALPASNNIKFNVKNEDRSGALIEITEPNSPTNCIGLSLPPTQYEVHFKRKNTDKVKHIQSISNVIHVENGILDRETDYEVSVTWLNRYSPPSSQSESKLLKTGYGYPSAPQNLAAFSVSPDTIIINWLLPQMLNAPIEEIKYKITQQSSSLTTPSGIGGKNFANGVFSPSSTDVIVCNGDPCQTKVSNLRPSTDYKFWVTAVHESRLKSQFISDDGEAVSTEAVVRTKDIAGTLRPDNVTSDEIILRWSSLEPESLPATISIDYRQSGVDTSYVSPMNASFKPSDLIDTKTMAIEIGNLKSAITYDYRFVATYKGEYEYQGKNKSYEETFVQTPQQIRTKPGTPSAPQFVTTSKDIEGWIVRWENPVSDSGSAISSYAVEYRSNASGDWEIAERGLPSDKLWWRPVNVNDHNSPLKSEYRVRAANSEGFGGYAFSKLDETLIVKESNNDTLTFFLILVALIIMVLLLVAAIMVYLAHMKKLRVAKRKKKIHRKISMDMLEGIGRYVDANCQLPNDIQIELDNLPKVEERDVERGERIGNGSFGIVFKGTAANITSKTINVAIKTLKERYTAEDRIKFLKEAILMNNFDHRNIVKLLGVCFEGEHNFLVIELMEEGDLLKFLRTSRPGHFPSKISIKDMLGMMVDVGRGAAYLEMNKHVHRDIAARNCLISSANVPSRVTKIADFGLARDVYVSDYYKVNESDMLPVRWLAPECINDGRFSNKSDVYSYGVLLWEILSLGQTPYGHLRNCEVMAKVTGGEKLVKPKYSPDEIYEVIKVCLTFDVNERPNFANILPMIEDLRMKKEYANDDNFPSQNDWNEFVNFNNFEASIRSVQTTDSSSSRQDDRKYGNPNSKFKNDLSDKRSVSSLNYKNKRREKKDCSAMNEYPNSFSNAGFNNSCMRDPSVISANTTLSYLESDYELPSSSKEYPQYPMSNASRYNGFTRYDKNYMYSTNLLENSTSYDAFNEDRVTKVVTCSGSYFRPDFEESISNWNGPMILGVYISDKKIVGKEAACVFCTLKRMKTPMEMLEVFFIYKWKNPQYSNQQLIDTMNSFNCTDLFTFKKFCSIRKLSNKQKRISASKFPINILRNIMKSEVKTNFMILTDLNHLYSENFETKISALAKNVIKAGSKNVLAIRMFEISGKIKNAVRNKKDLKKYMQMKQAYEFHASSYPRGHKIPKLSKWFDKKDTGDASIQFVHPYKVLEWEPQIVTSKNVPDYYDMPYPLHSNTSHRRELCRANYKFLVVNDVFAYHHGFKSNSELNFIRSVARKHLNNKLFFRVSLRFERKLDKLYPKTHNQCPRWTKTS</sequence>
<dbReference type="WBParaSite" id="RSKR_0000881500.1">
    <property type="protein sequence ID" value="RSKR_0000881500.1"/>
    <property type="gene ID" value="RSKR_0000881500"/>
</dbReference>
<evidence type="ECO:0000313" key="1">
    <source>
        <dbReference type="Proteomes" id="UP000095286"/>
    </source>
</evidence>
<evidence type="ECO:0000313" key="2">
    <source>
        <dbReference type="WBParaSite" id="RSKR_0000881500.1"/>
    </source>
</evidence>
<dbReference type="Proteomes" id="UP000095286">
    <property type="component" value="Unplaced"/>
</dbReference>
<name>A0AC35U7T4_9BILA</name>